<evidence type="ECO:0000313" key="2">
    <source>
        <dbReference type="EMBL" id="KAF3198880.1"/>
    </source>
</evidence>
<dbReference type="AlphaFoldDB" id="A0A6G1LSE8"/>
<dbReference type="Proteomes" id="UP000472727">
    <property type="component" value="Unassembled WGS sequence"/>
</dbReference>
<organism evidence="2 3">
    <name type="scientific">Orbilia oligospora</name>
    <name type="common">Nematode-trapping fungus</name>
    <name type="synonym">Arthrobotrys oligospora</name>
    <dbReference type="NCBI Taxonomy" id="2813651"/>
    <lineage>
        <taxon>Eukaryota</taxon>
        <taxon>Fungi</taxon>
        <taxon>Dikarya</taxon>
        <taxon>Ascomycota</taxon>
        <taxon>Pezizomycotina</taxon>
        <taxon>Orbiliomycetes</taxon>
        <taxon>Orbiliales</taxon>
        <taxon>Orbiliaceae</taxon>
        <taxon>Orbilia</taxon>
    </lineage>
</organism>
<reference evidence="2 3" key="1">
    <citation type="submission" date="2019-06" db="EMBL/GenBank/DDBJ databases">
        <authorList>
            <person name="Palmer J.M."/>
        </authorList>
    </citation>
    <scope>NUCLEOTIDE SEQUENCE [LARGE SCALE GENOMIC DNA]</scope>
    <source>
        <strain evidence="2 3">TWF106</strain>
    </source>
</reference>
<proteinExistence type="predicted"/>
<name>A0A6G1LSE8_ORBOL</name>
<protein>
    <submittedName>
        <fullName evidence="2">Uncharacterized protein</fullName>
    </submittedName>
</protein>
<evidence type="ECO:0000256" key="1">
    <source>
        <dbReference type="SAM" id="MobiDB-lite"/>
    </source>
</evidence>
<dbReference type="EMBL" id="WIWS01000197">
    <property type="protein sequence ID" value="KAF3198880.1"/>
    <property type="molecule type" value="Genomic_DNA"/>
</dbReference>
<feature type="region of interest" description="Disordered" evidence="1">
    <location>
        <begin position="47"/>
        <end position="78"/>
    </location>
</feature>
<gene>
    <name evidence="2" type="ORF">TWF106_004089</name>
</gene>
<sequence length="102" mass="11380">MPLNFGMHEDPVYVRANVQRTHVPTAWFQATPTDEAKAGFEAKSFAPESRINGSSQYHQSRSKVRMRGMSAQCPSSMKRSTSHRRCSFLAEGIKLPAGYSCV</sequence>
<evidence type="ECO:0000313" key="3">
    <source>
        <dbReference type="Proteomes" id="UP000472727"/>
    </source>
</evidence>
<comment type="caution">
    <text evidence="2">The sequence shown here is derived from an EMBL/GenBank/DDBJ whole genome shotgun (WGS) entry which is preliminary data.</text>
</comment>
<accession>A0A6G1LSE8</accession>